<organism evidence="8 9">
    <name type="scientific">Nakamurella flava</name>
    <dbReference type="NCBI Taxonomy" id="2576308"/>
    <lineage>
        <taxon>Bacteria</taxon>
        <taxon>Bacillati</taxon>
        <taxon>Actinomycetota</taxon>
        <taxon>Actinomycetes</taxon>
        <taxon>Nakamurellales</taxon>
        <taxon>Nakamurellaceae</taxon>
        <taxon>Nakamurella</taxon>
    </lineage>
</organism>
<gene>
    <name evidence="6 8" type="primary">menD</name>
    <name evidence="8" type="ORF">FDO65_13710</name>
</gene>
<comment type="catalytic activity">
    <reaction evidence="6">
        <text>isochorismate + 2-oxoglutarate + H(+) = 5-enolpyruvoyl-6-hydroxy-2-succinyl-cyclohex-3-ene-1-carboxylate + CO2</text>
        <dbReference type="Rhea" id="RHEA:25593"/>
        <dbReference type="ChEBI" id="CHEBI:15378"/>
        <dbReference type="ChEBI" id="CHEBI:16526"/>
        <dbReference type="ChEBI" id="CHEBI:16810"/>
        <dbReference type="ChEBI" id="CHEBI:29780"/>
        <dbReference type="ChEBI" id="CHEBI:58818"/>
        <dbReference type="EC" id="2.2.1.9"/>
    </reaction>
</comment>
<dbReference type="PIRSF" id="PIRSF004983">
    <property type="entry name" value="MenD"/>
    <property type="match status" value="1"/>
</dbReference>
<keyword evidence="5 6" id="KW-0464">Manganese</keyword>
<keyword evidence="3 6" id="KW-0460">Magnesium</keyword>
<feature type="domain" description="Thiamine pyrophosphate enzyme N-terminal TPP-binding" evidence="7">
    <location>
        <begin position="7"/>
        <end position="123"/>
    </location>
</feature>
<dbReference type="SUPFAM" id="SSF52518">
    <property type="entry name" value="Thiamin diphosphate-binding fold (THDP-binding)"/>
    <property type="match status" value="2"/>
</dbReference>
<dbReference type="UniPathway" id="UPA00079"/>
<evidence type="ECO:0000256" key="6">
    <source>
        <dbReference type="HAMAP-Rule" id="MF_01659"/>
    </source>
</evidence>
<comment type="cofactor">
    <cofactor evidence="6">
        <name>thiamine diphosphate</name>
        <dbReference type="ChEBI" id="CHEBI:58937"/>
    </cofactor>
    <text evidence="6">Binds 1 thiamine pyrophosphate per subunit.</text>
</comment>
<comment type="pathway">
    <text evidence="6">Quinol/quinone metabolism; menaquinone biosynthesis.</text>
</comment>
<dbReference type="PANTHER" id="PTHR42916:SF1">
    <property type="entry name" value="PROTEIN PHYLLO, CHLOROPLASTIC"/>
    <property type="match status" value="1"/>
</dbReference>
<dbReference type="GO" id="GO:0000287">
    <property type="term" value="F:magnesium ion binding"/>
    <property type="evidence" value="ECO:0007669"/>
    <property type="project" value="UniProtKB-UniRule"/>
</dbReference>
<dbReference type="Pfam" id="PF02776">
    <property type="entry name" value="TPP_enzyme_N"/>
    <property type="match status" value="1"/>
</dbReference>
<protein>
    <recommendedName>
        <fullName evidence="6">2-succinyl-5-enolpyruvyl-6-hydroxy-3-cyclohexene-1-carboxylate synthase</fullName>
        <shortName evidence="6">SEPHCHC synthase</shortName>
        <ecNumber evidence="6">2.2.1.9</ecNumber>
    </recommendedName>
    <alternativeName>
        <fullName evidence="6">Menaquinone biosynthesis protein MenD</fullName>
    </alternativeName>
</protein>
<dbReference type="CDD" id="cd02009">
    <property type="entry name" value="TPP_SHCHC_synthase"/>
    <property type="match status" value="1"/>
</dbReference>
<dbReference type="InterPro" id="IPR004433">
    <property type="entry name" value="MenaQ_synth_MenD"/>
</dbReference>
<dbReference type="GO" id="GO:0030145">
    <property type="term" value="F:manganese ion binding"/>
    <property type="evidence" value="ECO:0007669"/>
    <property type="project" value="UniProtKB-UniRule"/>
</dbReference>
<dbReference type="OrthoDB" id="9791859at2"/>
<dbReference type="CDD" id="cd07037">
    <property type="entry name" value="TPP_PYR_MenD"/>
    <property type="match status" value="1"/>
</dbReference>
<evidence type="ECO:0000256" key="3">
    <source>
        <dbReference type="ARBA" id="ARBA00022842"/>
    </source>
</evidence>
<evidence type="ECO:0000256" key="5">
    <source>
        <dbReference type="ARBA" id="ARBA00023211"/>
    </source>
</evidence>
<comment type="function">
    <text evidence="6">Catalyzes the thiamine diphosphate-dependent decarboxylation of 2-oxoglutarate and the subsequent addition of the resulting succinic semialdehyde-thiamine pyrophosphate anion to isochorismate to yield 2-succinyl-5-enolpyruvyl-6-hydroxy-3-cyclohexene-1-carboxylate (SEPHCHC).</text>
</comment>
<evidence type="ECO:0000256" key="2">
    <source>
        <dbReference type="ARBA" id="ARBA00022723"/>
    </source>
</evidence>
<dbReference type="InterPro" id="IPR029061">
    <property type="entry name" value="THDP-binding"/>
</dbReference>
<dbReference type="GO" id="GO:0070204">
    <property type="term" value="F:2-succinyl-5-enolpyruvyl-6-hydroxy-3-cyclohexene-1-carboxylic-acid synthase activity"/>
    <property type="evidence" value="ECO:0007669"/>
    <property type="project" value="UniProtKB-UniRule"/>
</dbReference>
<dbReference type="RefSeq" id="WP_137450252.1">
    <property type="nucleotide sequence ID" value="NZ_SZZH01000003.1"/>
</dbReference>
<comment type="subunit">
    <text evidence="6">Homodimer.</text>
</comment>
<comment type="caution">
    <text evidence="8">The sequence shown here is derived from an EMBL/GenBank/DDBJ whole genome shotgun (WGS) entry which is preliminary data.</text>
</comment>
<comment type="similarity">
    <text evidence="6">Belongs to the TPP enzyme family. MenD subfamily.</text>
</comment>
<dbReference type="NCBIfam" id="TIGR00173">
    <property type="entry name" value="menD"/>
    <property type="match status" value="1"/>
</dbReference>
<dbReference type="HAMAP" id="MF_01659">
    <property type="entry name" value="MenD"/>
    <property type="match status" value="1"/>
</dbReference>
<evidence type="ECO:0000256" key="4">
    <source>
        <dbReference type="ARBA" id="ARBA00023052"/>
    </source>
</evidence>
<keyword evidence="2 6" id="KW-0479">Metal-binding</keyword>
<comment type="cofactor">
    <cofactor evidence="6">
        <name>Mg(2+)</name>
        <dbReference type="ChEBI" id="CHEBI:18420"/>
    </cofactor>
    <cofactor evidence="6">
        <name>Mn(2+)</name>
        <dbReference type="ChEBI" id="CHEBI:29035"/>
    </cofactor>
</comment>
<dbReference type="InterPro" id="IPR012001">
    <property type="entry name" value="Thiamin_PyroP_enz_TPP-bd_dom"/>
</dbReference>
<dbReference type="GO" id="GO:0009234">
    <property type="term" value="P:menaquinone biosynthetic process"/>
    <property type="evidence" value="ECO:0007669"/>
    <property type="project" value="UniProtKB-UniRule"/>
</dbReference>
<dbReference type="Proteomes" id="UP000306985">
    <property type="component" value="Unassembled WGS sequence"/>
</dbReference>
<dbReference type="AlphaFoldDB" id="A0A4U6QEP2"/>
<dbReference type="EMBL" id="SZZH01000003">
    <property type="protein sequence ID" value="TKV58590.1"/>
    <property type="molecule type" value="Genomic_DNA"/>
</dbReference>
<keyword evidence="9" id="KW-1185">Reference proteome</keyword>
<accession>A0A4U6QEP2</accession>
<evidence type="ECO:0000256" key="1">
    <source>
        <dbReference type="ARBA" id="ARBA00022679"/>
    </source>
</evidence>
<evidence type="ECO:0000313" key="9">
    <source>
        <dbReference type="Proteomes" id="UP000306985"/>
    </source>
</evidence>
<keyword evidence="1 6" id="KW-0808">Transferase</keyword>
<evidence type="ECO:0000313" key="8">
    <source>
        <dbReference type="EMBL" id="TKV58590.1"/>
    </source>
</evidence>
<sequence>MNPSTALGRVLVDELIHAGVTDVVLCAGSRNAPLSLAVSDAERDGRLRLHVRLDERTAGFLALGLARATGRPAAVVTTSGSAVVNLHPAVVEAHHDGVALVLLTADRPPWLRGVGANQVIDQRSVFGAELRFFTEFAVAGRQAGQVAGWRATVDRAVAQARGAGGRPGPVQLNVPLSEPLLPDLDDGTEAWPEPLSGNPRRPGVWTELRFESTSDVFDREPAVPAAEPGEKVLYIAALTSSWAARVARAGGLVISEAGGLAGPDVIPGGVAVLDAGVPAELRPDRVIVLGRPTLFRGVSRLLADSAVVVDVVGDPSWYPDPAARARVVAPGLPSPTPSPPAWAGAWRAAGRAAVAAQERVLAEVADGPIASARLARELTRVLPADSTLLLGSSQPPRDIGRFAVVRPDIRVVANRGVAGIDGLVSTAVGVALGTDGPTVALLGDLTLLHDHTGLMIGPLDRRPDLAIVISSNDGGAIFGGLESGDEQHAHAFERVFGTPHGVSIRELAAATGCDYRSVEAAAGDDLAVALADALDGVRGIRIVEVPTGRADVRGLSRRTSAEVGDAVREALPSAGMRTSPSRAEG</sequence>
<name>A0A4U6QEP2_9ACTN</name>
<dbReference type="GO" id="GO:0030976">
    <property type="term" value="F:thiamine pyrophosphate binding"/>
    <property type="evidence" value="ECO:0007669"/>
    <property type="project" value="UniProtKB-UniRule"/>
</dbReference>
<dbReference type="UniPathway" id="UPA01057">
    <property type="reaction ID" value="UER00164"/>
</dbReference>
<reference evidence="8 9" key="1">
    <citation type="submission" date="2019-05" db="EMBL/GenBank/DDBJ databases">
        <title>Nakamurella sp. N5BH11, whole genome shotgun sequence.</title>
        <authorList>
            <person name="Tuo L."/>
        </authorList>
    </citation>
    <scope>NUCLEOTIDE SEQUENCE [LARGE SCALE GENOMIC DNA]</scope>
    <source>
        <strain evidence="8 9">N5BH11</strain>
    </source>
</reference>
<keyword evidence="6" id="KW-0474">Menaquinone biosynthesis</keyword>
<dbReference type="Gene3D" id="3.40.50.970">
    <property type="match status" value="2"/>
</dbReference>
<comment type="pathway">
    <text evidence="6">Quinol/quinone metabolism; 1,4-dihydroxy-2-naphthoate biosynthesis; 1,4-dihydroxy-2-naphthoate from chorismate: step 2/7.</text>
</comment>
<dbReference type="Gene3D" id="3.40.50.1220">
    <property type="entry name" value="TPP-binding domain"/>
    <property type="match status" value="1"/>
</dbReference>
<proteinExistence type="inferred from homology"/>
<evidence type="ECO:0000259" key="7">
    <source>
        <dbReference type="Pfam" id="PF02776"/>
    </source>
</evidence>
<dbReference type="EC" id="2.2.1.9" evidence="6"/>
<dbReference type="PANTHER" id="PTHR42916">
    <property type="entry name" value="2-SUCCINYL-5-ENOLPYRUVYL-6-HYDROXY-3-CYCLOHEXENE-1-CARBOXYLATE SYNTHASE"/>
    <property type="match status" value="1"/>
</dbReference>
<keyword evidence="4 6" id="KW-0786">Thiamine pyrophosphate</keyword>